<evidence type="ECO:0000256" key="1">
    <source>
        <dbReference type="ARBA" id="ARBA00004651"/>
    </source>
</evidence>
<evidence type="ECO:0000313" key="10">
    <source>
        <dbReference type="EMBL" id="BDX03969.1"/>
    </source>
</evidence>
<feature type="transmembrane region" description="Helical" evidence="9">
    <location>
        <begin position="77"/>
        <end position="98"/>
    </location>
</feature>
<keyword evidence="5 9" id="KW-0169">Cobalamin biosynthesis</keyword>
<keyword evidence="8 9" id="KW-0472">Membrane</keyword>
<evidence type="ECO:0000256" key="3">
    <source>
        <dbReference type="ARBA" id="ARBA00006263"/>
    </source>
</evidence>
<dbReference type="NCBIfam" id="TIGR00380">
    <property type="entry name" value="cobal_cbiB"/>
    <property type="match status" value="1"/>
</dbReference>
<evidence type="ECO:0000256" key="5">
    <source>
        <dbReference type="ARBA" id="ARBA00022573"/>
    </source>
</evidence>
<evidence type="ECO:0000256" key="9">
    <source>
        <dbReference type="HAMAP-Rule" id="MF_00024"/>
    </source>
</evidence>
<keyword evidence="7 9" id="KW-1133">Transmembrane helix</keyword>
<evidence type="ECO:0000313" key="11">
    <source>
        <dbReference type="Proteomes" id="UP001307608"/>
    </source>
</evidence>
<dbReference type="RefSeq" id="WP_338268875.1">
    <property type="nucleotide sequence ID" value="NZ_AP027271.1"/>
</dbReference>
<evidence type="ECO:0000256" key="7">
    <source>
        <dbReference type="ARBA" id="ARBA00022989"/>
    </source>
</evidence>
<proteinExistence type="inferred from homology"/>
<keyword evidence="4 9" id="KW-1003">Cell membrane</keyword>
<protein>
    <recommendedName>
        <fullName evidence="9">Cobalamin biosynthesis protein CobD</fullName>
    </recommendedName>
</protein>
<evidence type="ECO:0000256" key="2">
    <source>
        <dbReference type="ARBA" id="ARBA00004953"/>
    </source>
</evidence>
<accession>A0ABM8FHU0</accession>
<name>A0ABM8FHU0_9GAMM</name>
<reference evidence="10 11" key="1">
    <citation type="submission" date="2023-01" db="EMBL/GenBank/DDBJ databases">
        <title>Complete genome sequence of Marinomonas pontica strain 200518_36.</title>
        <authorList>
            <person name="Ueki S."/>
            <person name="Gajardo G."/>
            <person name="Maruyama F."/>
        </authorList>
    </citation>
    <scope>NUCLEOTIDE SEQUENCE [LARGE SCALE GENOMIC DNA]</scope>
    <source>
        <strain evidence="10 11">200518_36</strain>
    </source>
</reference>
<dbReference type="HAMAP" id="MF_00024">
    <property type="entry name" value="CobD_CbiB"/>
    <property type="match status" value="1"/>
</dbReference>
<dbReference type="PANTHER" id="PTHR34308">
    <property type="entry name" value="COBALAMIN BIOSYNTHESIS PROTEIN CBIB"/>
    <property type="match status" value="1"/>
</dbReference>
<organism evidence="10 11">
    <name type="scientific">Marinomonas pontica</name>
    <dbReference type="NCBI Taxonomy" id="264739"/>
    <lineage>
        <taxon>Bacteria</taxon>
        <taxon>Pseudomonadati</taxon>
        <taxon>Pseudomonadota</taxon>
        <taxon>Gammaproteobacteria</taxon>
        <taxon>Oceanospirillales</taxon>
        <taxon>Oceanospirillaceae</taxon>
        <taxon>Marinomonas</taxon>
    </lineage>
</organism>
<dbReference type="Proteomes" id="UP001307608">
    <property type="component" value="Chromosome"/>
</dbReference>
<dbReference type="EMBL" id="AP027271">
    <property type="protein sequence ID" value="BDX03969.1"/>
    <property type="molecule type" value="Genomic_DNA"/>
</dbReference>
<comment type="pathway">
    <text evidence="2 9">Cofactor biosynthesis; adenosylcobalamin biosynthesis.</text>
</comment>
<keyword evidence="6 9" id="KW-0812">Transmembrane</keyword>
<evidence type="ECO:0000256" key="8">
    <source>
        <dbReference type="ARBA" id="ARBA00023136"/>
    </source>
</evidence>
<keyword evidence="11" id="KW-1185">Reference proteome</keyword>
<dbReference type="Pfam" id="PF03186">
    <property type="entry name" value="CobD_Cbib"/>
    <property type="match status" value="1"/>
</dbReference>
<comment type="similarity">
    <text evidence="3 9">Belongs to the CobD/CbiB family.</text>
</comment>
<evidence type="ECO:0000256" key="6">
    <source>
        <dbReference type="ARBA" id="ARBA00022692"/>
    </source>
</evidence>
<evidence type="ECO:0000256" key="4">
    <source>
        <dbReference type="ARBA" id="ARBA00022475"/>
    </source>
</evidence>
<comment type="subcellular location">
    <subcellularLocation>
        <location evidence="1 9">Cell membrane</location>
        <topology evidence="1 9">Multi-pass membrane protein</topology>
    </subcellularLocation>
</comment>
<gene>
    <name evidence="9 10" type="primary">cobD</name>
    <name evidence="10" type="ORF">MACH16_27170</name>
</gene>
<sequence length="330" mass="36563">MIPFNLDSVLGGFLVGLVSWISATGWMLVAALVLDRLLGEPKSWHPLVWFGRWVDLCRQYCQRPLEASASRQRSTGVLAWCLAVMPWGLILWVLLWVLPTFLDNILTVLVLYFAIGWQSLREHALAIYQPLSSRPLTNEKLDEARLAVSYIVSRDTQNLDESAVAKAGIESVLENGSDAIFAPIFWFLLLGAPGVLLYRLANTLDAMWGYKTPSLLYFGWFAARFDDVLNYVPARLVVYSYAACGQWHRALRSARQPSARWKSPNAGPVMAAGAGALGVQLGGEAVYFGKTESRPILGEGDKPQVKHLKEAILLVDKSVCLWGAVICLLV</sequence>
<dbReference type="PANTHER" id="PTHR34308:SF1">
    <property type="entry name" value="COBALAMIN BIOSYNTHESIS PROTEIN CBIB"/>
    <property type="match status" value="1"/>
</dbReference>
<comment type="function">
    <text evidence="9">Converts cobyric acid to cobinamide by the addition of aminopropanol on the F carboxylic group.</text>
</comment>
<feature type="transmembrane region" description="Helical" evidence="9">
    <location>
        <begin position="180"/>
        <end position="201"/>
    </location>
</feature>
<feature type="transmembrane region" description="Helical" evidence="9">
    <location>
        <begin position="12"/>
        <end position="34"/>
    </location>
</feature>
<dbReference type="InterPro" id="IPR004485">
    <property type="entry name" value="Cobalamin_biosynth_CobD/CbiB"/>
</dbReference>
<comment type="caution">
    <text evidence="9">Lacks conserved residue(s) required for the propagation of feature annotation.</text>
</comment>